<dbReference type="VEuPathDB" id="FungiDB:ASPSYDRAFT_1179263"/>
<feature type="transmembrane region" description="Helical" evidence="6">
    <location>
        <begin position="244"/>
        <end position="263"/>
    </location>
</feature>
<proteinExistence type="inferred from homology"/>
<dbReference type="PANTHER" id="PTHR33048:SF47">
    <property type="entry name" value="INTEGRAL MEMBRANE PROTEIN-RELATED"/>
    <property type="match status" value="1"/>
</dbReference>
<comment type="subcellular location">
    <subcellularLocation>
        <location evidence="1">Membrane</location>
        <topology evidence="1">Multi-pass membrane protein</topology>
    </subcellularLocation>
</comment>
<reference evidence="9" key="1">
    <citation type="journal article" date="2017" name="Genome Biol.">
        <title>Comparative genomics reveals high biological diversity and specific adaptations in the industrially and medically important fungal genus Aspergillus.</title>
        <authorList>
            <person name="de Vries R.P."/>
            <person name="Riley R."/>
            <person name="Wiebenga A."/>
            <person name="Aguilar-Osorio G."/>
            <person name="Amillis S."/>
            <person name="Uchima C.A."/>
            <person name="Anderluh G."/>
            <person name="Asadollahi M."/>
            <person name="Askin M."/>
            <person name="Barry K."/>
            <person name="Battaglia E."/>
            <person name="Bayram O."/>
            <person name="Benocci T."/>
            <person name="Braus-Stromeyer S.A."/>
            <person name="Caldana C."/>
            <person name="Canovas D."/>
            <person name="Cerqueira G.C."/>
            <person name="Chen F."/>
            <person name="Chen W."/>
            <person name="Choi C."/>
            <person name="Clum A."/>
            <person name="Dos Santos R.A."/>
            <person name="Damasio A.R."/>
            <person name="Diallinas G."/>
            <person name="Emri T."/>
            <person name="Fekete E."/>
            <person name="Flipphi M."/>
            <person name="Freyberg S."/>
            <person name="Gallo A."/>
            <person name="Gournas C."/>
            <person name="Habgood R."/>
            <person name="Hainaut M."/>
            <person name="Harispe M.L."/>
            <person name="Henrissat B."/>
            <person name="Hilden K.S."/>
            <person name="Hope R."/>
            <person name="Hossain A."/>
            <person name="Karabika E."/>
            <person name="Karaffa L."/>
            <person name="Karanyi Z."/>
            <person name="Krasevec N."/>
            <person name="Kuo A."/>
            <person name="Kusch H."/>
            <person name="LaButti K."/>
            <person name="Lagendijk E.L."/>
            <person name="Lapidus A."/>
            <person name="Levasseur A."/>
            <person name="Lindquist E."/>
            <person name="Lipzen A."/>
            <person name="Logrieco A.F."/>
            <person name="MacCabe A."/>
            <person name="Maekelae M.R."/>
            <person name="Malavazi I."/>
            <person name="Melin P."/>
            <person name="Meyer V."/>
            <person name="Mielnichuk N."/>
            <person name="Miskei M."/>
            <person name="Molnar A.P."/>
            <person name="Mule G."/>
            <person name="Ngan C.Y."/>
            <person name="Orejas M."/>
            <person name="Orosz E."/>
            <person name="Ouedraogo J.P."/>
            <person name="Overkamp K.M."/>
            <person name="Park H.-S."/>
            <person name="Perrone G."/>
            <person name="Piumi F."/>
            <person name="Punt P.J."/>
            <person name="Ram A.F."/>
            <person name="Ramon A."/>
            <person name="Rauscher S."/>
            <person name="Record E."/>
            <person name="Riano-Pachon D.M."/>
            <person name="Robert V."/>
            <person name="Roehrig J."/>
            <person name="Ruller R."/>
            <person name="Salamov A."/>
            <person name="Salih N.S."/>
            <person name="Samson R.A."/>
            <person name="Sandor E."/>
            <person name="Sanguinetti M."/>
            <person name="Schuetze T."/>
            <person name="Sepcic K."/>
            <person name="Shelest E."/>
            <person name="Sherlock G."/>
            <person name="Sophianopoulou V."/>
            <person name="Squina F.M."/>
            <person name="Sun H."/>
            <person name="Susca A."/>
            <person name="Todd R.B."/>
            <person name="Tsang A."/>
            <person name="Unkles S.E."/>
            <person name="van de Wiele N."/>
            <person name="van Rossen-Uffink D."/>
            <person name="Oliveira J.V."/>
            <person name="Vesth T.C."/>
            <person name="Visser J."/>
            <person name="Yu J.-H."/>
            <person name="Zhou M."/>
            <person name="Andersen M.R."/>
            <person name="Archer D.B."/>
            <person name="Baker S.E."/>
            <person name="Benoit I."/>
            <person name="Brakhage A.A."/>
            <person name="Braus G.H."/>
            <person name="Fischer R."/>
            <person name="Frisvad J.C."/>
            <person name="Goldman G.H."/>
            <person name="Houbraken J."/>
            <person name="Oakley B."/>
            <person name="Pocsi I."/>
            <person name="Scazzocchio C."/>
            <person name="Seiboth B."/>
            <person name="vanKuyk P.A."/>
            <person name="Wortman J."/>
            <person name="Dyer P.S."/>
            <person name="Grigoriev I.V."/>
        </authorList>
    </citation>
    <scope>NUCLEOTIDE SEQUENCE [LARGE SCALE GENOMIC DNA]</scope>
    <source>
        <strain evidence="9">CBS 593.65</strain>
    </source>
</reference>
<dbReference type="Proteomes" id="UP000184356">
    <property type="component" value="Unassembled WGS sequence"/>
</dbReference>
<dbReference type="PANTHER" id="PTHR33048">
    <property type="entry name" value="PTH11-LIKE INTEGRAL MEMBRANE PROTEIN (AFU_ORTHOLOGUE AFUA_5G11245)"/>
    <property type="match status" value="1"/>
</dbReference>
<gene>
    <name evidence="8" type="ORF">ASPSYDRAFT_1179263</name>
</gene>
<dbReference type="EMBL" id="KV878588">
    <property type="protein sequence ID" value="OJJ57282.1"/>
    <property type="molecule type" value="Genomic_DNA"/>
</dbReference>
<accession>A0A1L9TCY8</accession>
<feature type="domain" description="Rhodopsin" evidence="7">
    <location>
        <begin position="28"/>
        <end position="269"/>
    </location>
</feature>
<feature type="transmembrane region" description="Helical" evidence="6">
    <location>
        <begin position="124"/>
        <end position="146"/>
    </location>
</feature>
<feature type="transmembrane region" description="Helical" evidence="6">
    <location>
        <begin position="88"/>
        <end position="112"/>
    </location>
</feature>
<evidence type="ECO:0000313" key="8">
    <source>
        <dbReference type="EMBL" id="OJJ57282.1"/>
    </source>
</evidence>
<evidence type="ECO:0000256" key="3">
    <source>
        <dbReference type="ARBA" id="ARBA00022989"/>
    </source>
</evidence>
<evidence type="ECO:0000256" key="6">
    <source>
        <dbReference type="SAM" id="Phobius"/>
    </source>
</evidence>
<evidence type="ECO:0000259" key="7">
    <source>
        <dbReference type="Pfam" id="PF20684"/>
    </source>
</evidence>
<organism evidence="8 9">
    <name type="scientific">Aspergillus sydowii CBS 593.65</name>
    <dbReference type="NCBI Taxonomy" id="1036612"/>
    <lineage>
        <taxon>Eukaryota</taxon>
        <taxon>Fungi</taxon>
        <taxon>Dikarya</taxon>
        <taxon>Ascomycota</taxon>
        <taxon>Pezizomycotina</taxon>
        <taxon>Eurotiomycetes</taxon>
        <taxon>Eurotiomycetidae</taxon>
        <taxon>Eurotiales</taxon>
        <taxon>Aspergillaceae</taxon>
        <taxon>Aspergillus</taxon>
        <taxon>Aspergillus subgen. Nidulantes</taxon>
    </lineage>
</organism>
<feature type="transmembrane region" description="Helical" evidence="6">
    <location>
        <begin position="49"/>
        <end position="68"/>
    </location>
</feature>
<dbReference type="InterPro" id="IPR052337">
    <property type="entry name" value="SAT4-like"/>
</dbReference>
<dbReference type="AlphaFoldDB" id="A0A1L9TCY8"/>
<feature type="transmembrane region" description="Helical" evidence="6">
    <location>
        <begin position="6"/>
        <end position="28"/>
    </location>
</feature>
<evidence type="ECO:0000256" key="2">
    <source>
        <dbReference type="ARBA" id="ARBA00022692"/>
    </source>
</evidence>
<protein>
    <recommendedName>
        <fullName evidence="7">Rhodopsin domain-containing protein</fullName>
    </recommendedName>
</protein>
<dbReference type="InterPro" id="IPR049326">
    <property type="entry name" value="Rhodopsin_dom_fungi"/>
</dbReference>
<feature type="transmembrane region" description="Helical" evidence="6">
    <location>
        <begin position="171"/>
        <end position="195"/>
    </location>
</feature>
<dbReference type="GeneID" id="63756415"/>
<comment type="similarity">
    <text evidence="5">Belongs to the SAT4 family.</text>
</comment>
<sequence>MAGLDHWNTVLVVVPIVGIVVATLFYLLRLISRRLAQQRLDVGDLFMGLGLLFCYAVSLCTIIAAFSGKGQDVWSLGERSSTGSRRILLFWLTQTFWPVSQVFVKLSIIMLLRQLVGRVPRWPALVAVLIVFSISWGITAFFGNIFQCSPPEVLWREPYIRGSCMPGQMTFYMVIGSLSLFEDVVLLLLPISIVWRLRMGVKQKLQVTGLFCLGGLVCVFSLLRVIAFHNYLSKTAESSGSKEALWTVLELDVAIVCSSLVLMRPLLARPCFAWIHCARNCEYHLDMVSNC</sequence>
<feature type="transmembrane region" description="Helical" evidence="6">
    <location>
        <begin position="207"/>
        <end position="232"/>
    </location>
</feature>
<dbReference type="STRING" id="1036612.A0A1L9TCY8"/>
<dbReference type="Pfam" id="PF20684">
    <property type="entry name" value="Fung_rhodopsin"/>
    <property type="match status" value="1"/>
</dbReference>
<evidence type="ECO:0000313" key="9">
    <source>
        <dbReference type="Proteomes" id="UP000184356"/>
    </source>
</evidence>
<dbReference type="OrthoDB" id="10017208at2759"/>
<name>A0A1L9TCY8_9EURO</name>
<keyword evidence="4 6" id="KW-0472">Membrane</keyword>
<dbReference type="GO" id="GO:0016020">
    <property type="term" value="C:membrane"/>
    <property type="evidence" value="ECO:0007669"/>
    <property type="project" value="UniProtKB-SubCell"/>
</dbReference>
<dbReference type="RefSeq" id="XP_040701088.1">
    <property type="nucleotide sequence ID" value="XM_040840342.1"/>
</dbReference>
<keyword evidence="2 6" id="KW-0812">Transmembrane</keyword>
<evidence type="ECO:0000256" key="5">
    <source>
        <dbReference type="ARBA" id="ARBA00038359"/>
    </source>
</evidence>
<evidence type="ECO:0000256" key="1">
    <source>
        <dbReference type="ARBA" id="ARBA00004141"/>
    </source>
</evidence>
<keyword evidence="9" id="KW-1185">Reference proteome</keyword>
<keyword evidence="3 6" id="KW-1133">Transmembrane helix</keyword>
<evidence type="ECO:0000256" key="4">
    <source>
        <dbReference type="ARBA" id="ARBA00023136"/>
    </source>
</evidence>